<gene>
    <name evidence="3" type="ORF">H9697_03575</name>
</gene>
<dbReference type="SUPFAM" id="SSF52540">
    <property type="entry name" value="P-loop containing nucleoside triphosphate hydrolases"/>
    <property type="match status" value="1"/>
</dbReference>
<reference evidence="3" key="1">
    <citation type="journal article" date="2021" name="PeerJ">
        <title>Extensive microbial diversity within the chicken gut microbiome revealed by metagenomics and culture.</title>
        <authorList>
            <person name="Gilroy R."/>
            <person name="Ravi A."/>
            <person name="Getino M."/>
            <person name="Pursley I."/>
            <person name="Horton D.L."/>
            <person name="Alikhan N.F."/>
            <person name="Baker D."/>
            <person name="Gharbi K."/>
            <person name="Hall N."/>
            <person name="Watson M."/>
            <person name="Adriaenssens E.M."/>
            <person name="Foster-Nyarko E."/>
            <person name="Jarju S."/>
            <person name="Secka A."/>
            <person name="Antonio M."/>
            <person name="Oren A."/>
            <person name="Chaudhuri R.R."/>
            <person name="La Ragione R."/>
            <person name="Hildebrand F."/>
            <person name="Pallen M.J."/>
        </authorList>
    </citation>
    <scope>NUCLEOTIDE SEQUENCE</scope>
    <source>
        <strain evidence="3">CHK196-7946</strain>
    </source>
</reference>
<keyword evidence="3" id="KW-0067">ATP-binding</keyword>
<dbReference type="GO" id="GO:0004386">
    <property type="term" value="F:helicase activity"/>
    <property type="evidence" value="ECO:0007669"/>
    <property type="project" value="UniProtKB-KW"/>
</dbReference>
<reference evidence="3" key="2">
    <citation type="submission" date="2021-04" db="EMBL/GenBank/DDBJ databases">
        <authorList>
            <person name="Gilroy R."/>
        </authorList>
    </citation>
    <scope>NUCLEOTIDE SEQUENCE</scope>
    <source>
        <strain evidence="3">CHK196-7946</strain>
    </source>
</reference>
<dbReference type="Pfam" id="PF04851">
    <property type="entry name" value="ResIII"/>
    <property type="match status" value="1"/>
</dbReference>
<evidence type="ECO:0000259" key="2">
    <source>
        <dbReference type="PROSITE" id="PS51192"/>
    </source>
</evidence>
<protein>
    <submittedName>
        <fullName evidence="3">DEAD/DEAH box helicase family protein</fullName>
    </submittedName>
</protein>
<dbReference type="PROSITE" id="PS51192">
    <property type="entry name" value="HELICASE_ATP_BIND_1"/>
    <property type="match status" value="1"/>
</dbReference>
<organism evidence="3 4">
    <name type="scientific">Candidatus Mediterraneibacter faecavium</name>
    <dbReference type="NCBI Taxonomy" id="2838668"/>
    <lineage>
        <taxon>Bacteria</taxon>
        <taxon>Bacillati</taxon>
        <taxon>Bacillota</taxon>
        <taxon>Clostridia</taxon>
        <taxon>Lachnospirales</taxon>
        <taxon>Lachnospiraceae</taxon>
        <taxon>Mediterraneibacter</taxon>
    </lineage>
</organism>
<dbReference type="EMBL" id="DWVY01000014">
    <property type="protein sequence ID" value="HJC74015.1"/>
    <property type="molecule type" value="Genomic_DNA"/>
</dbReference>
<sequence>MKNIYDGLLSFKGEWRNYQQRVLRESDAYMDDGRIHITAAPGAGKTVLGIELIRRTGKPCLILSPRIVIRQQWLERIRDSFFTEKAKTWEKNEEQKIISSDIRYPGLITSITYQTLYSAMTGEKNVEGSEEDEGAEEIDFAGFEFLRQVKKAGIGTVCLDECHHLKNEWWKALEKFMDVEKDVTVIALTATPPYDSTPAQWERYTRMCGPVDAEITVPELVKEGSLCPHQDYVWFNCPSQQEAEKISAFRQNAADMFEFLMADASLREAAASHPALKDYEGYSDRMLEDPGYLSGLLTYCQAKQIPFSRRWTEVLGVRKMPPVSEKWMEYFLQGFLYDDADSYQTEPKYREALKKQLQEAGLTEKNKVRFLVNDKIEKMLVNSSGKLDSILQIASCEHTAMGEKLRMLILTDYIRGEYKSAIGHPEKDAAAMGVIPVFEMLRRRGAGWRAGVLCGSLVILPDTAEEAFAEEIQRIDPAASLPAFQKFRDDEGTPVGYSEVPVKGKLSLYTRAVTKIFERGYIQILVGTKSLLGEGWDSPGINSLILASTVGSYVLGNQMRGRAIRINPQDPEKVSNIWHLVCMSTPQEEKDRRRMGIEEPELSEDFYTLQRRMDGVLGVSYDGAVIENGLGRLQTIKRPFTRKHIEKINEDTAGRSADRARVAGQWKSALVKWNGWETADEFRAARKTFRPGAVFVNALGIQIMIMLGELLNIYLFLLRTGNASYVPFAGFTLIFLLLSFLTGGKIIRQLTPMWRFRGISRGVLAALKKAGYITSACEVKSEEEDGIWFGAWLRGGTDREKHLYADTLAQMLAPVENQRYLLCHGGNASYAKEYFCVPDIFASARDKAEIFRMELIPYIGRFRLVYTRNPEGRKILLHARAKAFSNRNERMTDRKKCVKVRLEPLQQEEI</sequence>
<evidence type="ECO:0000313" key="4">
    <source>
        <dbReference type="Proteomes" id="UP000823902"/>
    </source>
</evidence>
<dbReference type="CDD" id="cd18785">
    <property type="entry name" value="SF2_C"/>
    <property type="match status" value="1"/>
</dbReference>
<accession>A0A9D2Q9Q8</accession>
<dbReference type="GO" id="GO:0003677">
    <property type="term" value="F:DNA binding"/>
    <property type="evidence" value="ECO:0007669"/>
    <property type="project" value="InterPro"/>
</dbReference>
<dbReference type="AlphaFoldDB" id="A0A9D2Q9Q8"/>
<name>A0A9D2Q9Q8_9FIRM</name>
<dbReference type="Gene3D" id="3.40.50.300">
    <property type="entry name" value="P-loop containing nucleotide triphosphate hydrolases"/>
    <property type="match status" value="2"/>
</dbReference>
<dbReference type="PANTHER" id="PTHR47396:SF1">
    <property type="entry name" value="ATP-DEPENDENT HELICASE IRC3-RELATED"/>
    <property type="match status" value="1"/>
</dbReference>
<dbReference type="InterPro" id="IPR014001">
    <property type="entry name" value="Helicase_ATP-bd"/>
</dbReference>
<keyword evidence="1" id="KW-0812">Transmembrane</keyword>
<feature type="transmembrane region" description="Helical" evidence="1">
    <location>
        <begin position="693"/>
        <end position="717"/>
    </location>
</feature>
<keyword evidence="3" id="KW-0347">Helicase</keyword>
<dbReference type="PANTHER" id="PTHR47396">
    <property type="entry name" value="TYPE I RESTRICTION ENZYME ECOKI R PROTEIN"/>
    <property type="match status" value="1"/>
</dbReference>
<comment type="caution">
    <text evidence="3">The sequence shown here is derived from an EMBL/GenBank/DDBJ whole genome shotgun (WGS) entry which is preliminary data.</text>
</comment>
<evidence type="ECO:0000313" key="3">
    <source>
        <dbReference type="EMBL" id="HJC74015.1"/>
    </source>
</evidence>
<keyword evidence="3" id="KW-0378">Hydrolase</keyword>
<keyword evidence="1" id="KW-1133">Transmembrane helix</keyword>
<dbReference type="InterPro" id="IPR050742">
    <property type="entry name" value="Helicase_Restrict-Modif_Enz"/>
</dbReference>
<dbReference type="Proteomes" id="UP000823902">
    <property type="component" value="Unassembled WGS sequence"/>
</dbReference>
<dbReference type="GO" id="GO:0005524">
    <property type="term" value="F:ATP binding"/>
    <property type="evidence" value="ECO:0007669"/>
    <property type="project" value="InterPro"/>
</dbReference>
<evidence type="ECO:0000256" key="1">
    <source>
        <dbReference type="SAM" id="Phobius"/>
    </source>
</evidence>
<dbReference type="GO" id="GO:0005829">
    <property type="term" value="C:cytosol"/>
    <property type="evidence" value="ECO:0007669"/>
    <property type="project" value="TreeGrafter"/>
</dbReference>
<dbReference type="SMART" id="SM00487">
    <property type="entry name" value="DEXDc"/>
    <property type="match status" value="1"/>
</dbReference>
<dbReference type="InterPro" id="IPR027417">
    <property type="entry name" value="P-loop_NTPase"/>
</dbReference>
<dbReference type="InterPro" id="IPR006935">
    <property type="entry name" value="Helicase/UvrB_N"/>
</dbReference>
<keyword evidence="1" id="KW-0472">Membrane</keyword>
<feature type="transmembrane region" description="Helical" evidence="1">
    <location>
        <begin position="723"/>
        <end position="747"/>
    </location>
</feature>
<proteinExistence type="predicted"/>
<keyword evidence="3" id="KW-0547">Nucleotide-binding</keyword>
<feature type="domain" description="Helicase ATP-binding" evidence="2">
    <location>
        <begin position="26"/>
        <end position="210"/>
    </location>
</feature>
<dbReference type="GO" id="GO:0016787">
    <property type="term" value="F:hydrolase activity"/>
    <property type="evidence" value="ECO:0007669"/>
    <property type="project" value="InterPro"/>
</dbReference>